<evidence type="ECO:0000313" key="2">
    <source>
        <dbReference type="EMBL" id="KZT59950.1"/>
    </source>
</evidence>
<gene>
    <name evidence="2" type="ORF">CALCODRAFT_492931</name>
</gene>
<organism evidence="2 3">
    <name type="scientific">Calocera cornea HHB12733</name>
    <dbReference type="NCBI Taxonomy" id="1353952"/>
    <lineage>
        <taxon>Eukaryota</taxon>
        <taxon>Fungi</taxon>
        <taxon>Dikarya</taxon>
        <taxon>Basidiomycota</taxon>
        <taxon>Agaricomycotina</taxon>
        <taxon>Dacrymycetes</taxon>
        <taxon>Dacrymycetales</taxon>
        <taxon>Dacrymycetaceae</taxon>
        <taxon>Calocera</taxon>
    </lineage>
</organism>
<evidence type="ECO:0000256" key="1">
    <source>
        <dbReference type="SAM" id="MobiDB-lite"/>
    </source>
</evidence>
<feature type="compositionally biased region" description="Basic and acidic residues" evidence="1">
    <location>
        <begin position="1"/>
        <end position="11"/>
    </location>
</feature>
<sequence length="59" mass="6600">MERQEEPHTDFHSGCTPDASAIPFSEIDIRCQGERKISCCTFSSIGAKVVHNSSDRRCE</sequence>
<dbReference type="AlphaFoldDB" id="A0A165HZL7"/>
<accession>A0A165HZL7</accession>
<proteinExistence type="predicted"/>
<feature type="region of interest" description="Disordered" evidence="1">
    <location>
        <begin position="1"/>
        <end position="20"/>
    </location>
</feature>
<reference evidence="2 3" key="1">
    <citation type="journal article" date="2016" name="Mol. Biol. Evol.">
        <title>Comparative Genomics of Early-Diverging Mushroom-Forming Fungi Provides Insights into the Origins of Lignocellulose Decay Capabilities.</title>
        <authorList>
            <person name="Nagy L.G."/>
            <person name="Riley R."/>
            <person name="Tritt A."/>
            <person name="Adam C."/>
            <person name="Daum C."/>
            <person name="Floudas D."/>
            <person name="Sun H."/>
            <person name="Yadav J.S."/>
            <person name="Pangilinan J."/>
            <person name="Larsson K.H."/>
            <person name="Matsuura K."/>
            <person name="Barry K."/>
            <person name="Labutti K."/>
            <person name="Kuo R."/>
            <person name="Ohm R.A."/>
            <person name="Bhattacharya S.S."/>
            <person name="Shirouzu T."/>
            <person name="Yoshinaga Y."/>
            <person name="Martin F.M."/>
            <person name="Grigoriev I.V."/>
            <person name="Hibbett D.S."/>
        </authorList>
    </citation>
    <scope>NUCLEOTIDE SEQUENCE [LARGE SCALE GENOMIC DNA]</scope>
    <source>
        <strain evidence="2 3">HHB12733</strain>
    </source>
</reference>
<keyword evidence="3" id="KW-1185">Reference proteome</keyword>
<evidence type="ECO:0000313" key="3">
    <source>
        <dbReference type="Proteomes" id="UP000076842"/>
    </source>
</evidence>
<dbReference type="InParanoid" id="A0A165HZL7"/>
<protein>
    <submittedName>
        <fullName evidence="2">Uncharacterized protein</fullName>
    </submittedName>
</protein>
<name>A0A165HZL7_9BASI</name>
<dbReference type="EMBL" id="KV423935">
    <property type="protein sequence ID" value="KZT59950.1"/>
    <property type="molecule type" value="Genomic_DNA"/>
</dbReference>
<dbReference type="Proteomes" id="UP000076842">
    <property type="component" value="Unassembled WGS sequence"/>
</dbReference>